<dbReference type="AlphaFoldDB" id="A0A832PRX1"/>
<accession>A0A832PRX1</accession>
<dbReference type="RefSeq" id="WP_303731525.1">
    <property type="nucleotide sequence ID" value="NZ_DULP01000254.1"/>
</dbReference>
<comment type="caution">
    <text evidence="6">The sequence shown here is derived from an EMBL/GenBank/DDBJ whole genome shotgun (WGS) entry which is preliminary data.</text>
</comment>
<evidence type="ECO:0000256" key="4">
    <source>
        <dbReference type="SAM" id="Phobius"/>
    </source>
</evidence>
<name>A0A832PRX1_9RHOB</name>
<feature type="non-terminal residue" evidence="6">
    <location>
        <position position="1"/>
    </location>
</feature>
<evidence type="ECO:0000256" key="3">
    <source>
        <dbReference type="ARBA" id="ARBA00023136"/>
    </source>
</evidence>
<feature type="transmembrane region" description="Helical" evidence="4">
    <location>
        <begin position="91"/>
        <end position="109"/>
    </location>
</feature>
<keyword evidence="3 4" id="KW-0472">Membrane</keyword>
<dbReference type="EMBL" id="DULP01000254">
    <property type="protein sequence ID" value="HHW35606.1"/>
    <property type="molecule type" value="Genomic_DNA"/>
</dbReference>
<evidence type="ECO:0000259" key="5">
    <source>
        <dbReference type="PROSITE" id="PS50850"/>
    </source>
</evidence>
<feature type="transmembrane region" description="Helical" evidence="4">
    <location>
        <begin position="147"/>
        <end position="169"/>
    </location>
</feature>
<dbReference type="PROSITE" id="PS50850">
    <property type="entry name" value="MFS"/>
    <property type="match status" value="1"/>
</dbReference>
<sequence length="204" mass="21416">GRRKAGALRHVDGPPLARGRIVMAITVLAVLSMTKAFYMASLTSYYTFFLIDKFEMSAQGAQIMLFLLLFGAAAGVMLGGIAGDRIGTRRVIWFSILGVLPFSLLMPHVGLAATAVLTVLVGGIMASAAPAIVVFAQELVPGRTGLIAGLFFGFAFGMGGIAAAVLGQVADAQGIRFVFLICSVLPALGLLTAFLPKERELVRL</sequence>
<dbReference type="GO" id="GO:0005886">
    <property type="term" value="C:plasma membrane"/>
    <property type="evidence" value="ECO:0007669"/>
    <property type="project" value="TreeGrafter"/>
</dbReference>
<dbReference type="Pfam" id="PF07690">
    <property type="entry name" value="MFS_1"/>
    <property type="match status" value="1"/>
</dbReference>
<evidence type="ECO:0000256" key="2">
    <source>
        <dbReference type="ARBA" id="ARBA00022989"/>
    </source>
</evidence>
<dbReference type="PANTHER" id="PTHR43129">
    <property type="entry name" value="FOSMIDOMYCIN RESISTANCE PROTEIN"/>
    <property type="match status" value="1"/>
</dbReference>
<evidence type="ECO:0000313" key="7">
    <source>
        <dbReference type="Proteomes" id="UP000580830"/>
    </source>
</evidence>
<dbReference type="Proteomes" id="UP000580830">
    <property type="component" value="Unassembled WGS sequence"/>
</dbReference>
<dbReference type="GO" id="GO:0022857">
    <property type="term" value="F:transmembrane transporter activity"/>
    <property type="evidence" value="ECO:0007669"/>
    <property type="project" value="InterPro"/>
</dbReference>
<dbReference type="InterPro" id="IPR036259">
    <property type="entry name" value="MFS_trans_sf"/>
</dbReference>
<feature type="domain" description="Major facilitator superfamily (MFS) profile" evidence="5">
    <location>
        <begin position="24"/>
        <end position="204"/>
    </location>
</feature>
<feature type="transmembrane region" description="Helical" evidence="4">
    <location>
        <begin position="175"/>
        <end position="195"/>
    </location>
</feature>
<dbReference type="PANTHER" id="PTHR43129:SF1">
    <property type="entry name" value="FOSMIDOMYCIN RESISTANCE PROTEIN"/>
    <property type="match status" value="1"/>
</dbReference>
<dbReference type="InterPro" id="IPR020846">
    <property type="entry name" value="MFS_dom"/>
</dbReference>
<gene>
    <name evidence="6" type="ORF">GXX24_15945</name>
</gene>
<evidence type="ECO:0000313" key="6">
    <source>
        <dbReference type="EMBL" id="HHW35606.1"/>
    </source>
</evidence>
<keyword evidence="2 4" id="KW-1133">Transmembrane helix</keyword>
<protein>
    <submittedName>
        <fullName evidence="6">MFS transporter</fullName>
    </submittedName>
</protein>
<feature type="transmembrane region" description="Helical" evidence="4">
    <location>
        <begin position="21"/>
        <end position="40"/>
    </location>
</feature>
<dbReference type="InterPro" id="IPR011701">
    <property type="entry name" value="MFS"/>
</dbReference>
<organism evidence="6 7">
    <name type="scientific">Paracoccus solventivorans</name>
    <dbReference type="NCBI Taxonomy" id="53463"/>
    <lineage>
        <taxon>Bacteria</taxon>
        <taxon>Pseudomonadati</taxon>
        <taxon>Pseudomonadota</taxon>
        <taxon>Alphaproteobacteria</taxon>
        <taxon>Rhodobacterales</taxon>
        <taxon>Paracoccaceae</taxon>
        <taxon>Paracoccus</taxon>
    </lineage>
</organism>
<feature type="transmembrane region" description="Helical" evidence="4">
    <location>
        <begin position="115"/>
        <end position="135"/>
    </location>
</feature>
<reference evidence="6 7" key="1">
    <citation type="journal article" date="2020" name="Biotechnol. Biofuels">
        <title>New insights from the biogas microbiome by comprehensive genome-resolved metagenomics of nearly 1600 species originating from multiple anaerobic digesters.</title>
        <authorList>
            <person name="Campanaro S."/>
            <person name="Treu L."/>
            <person name="Rodriguez-R L.M."/>
            <person name="Kovalovszki A."/>
            <person name="Ziels R.M."/>
            <person name="Maus I."/>
            <person name="Zhu X."/>
            <person name="Kougias P.G."/>
            <person name="Basile A."/>
            <person name="Luo G."/>
            <person name="Schluter A."/>
            <person name="Konstantinidis K.T."/>
            <person name="Angelidaki I."/>
        </authorList>
    </citation>
    <scope>NUCLEOTIDE SEQUENCE [LARGE SCALE GENOMIC DNA]</scope>
    <source>
        <strain evidence="6">AS04akNAM_125</strain>
    </source>
</reference>
<dbReference type="SUPFAM" id="SSF103473">
    <property type="entry name" value="MFS general substrate transporter"/>
    <property type="match status" value="1"/>
</dbReference>
<feature type="transmembrane region" description="Helical" evidence="4">
    <location>
        <begin position="60"/>
        <end position="79"/>
    </location>
</feature>
<dbReference type="Gene3D" id="1.20.1250.20">
    <property type="entry name" value="MFS general substrate transporter like domains"/>
    <property type="match status" value="1"/>
</dbReference>
<keyword evidence="1 4" id="KW-0812">Transmembrane</keyword>
<evidence type="ECO:0000256" key="1">
    <source>
        <dbReference type="ARBA" id="ARBA00022692"/>
    </source>
</evidence>
<proteinExistence type="predicted"/>